<keyword evidence="2 7" id="KW-0813">Transport</keyword>
<keyword evidence="5 7" id="KW-1133">Transmembrane helix</keyword>
<feature type="transmembrane region" description="Helical" evidence="7">
    <location>
        <begin position="232"/>
        <end position="255"/>
    </location>
</feature>
<gene>
    <name evidence="9" type="ORF">Q8A70_28310</name>
</gene>
<evidence type="ECO:0000256" key="4">
    <source>
        <dbReference type="ARBA" id="ARBA00022692"/>
    </source>
</evidence>
<dbReference type="CDD" id="cd06261">
    <property type="entry name" value="TM_PBP2"/>
    <property type="match status" value="2"/>
</dbReference>
<evidence type="ECO:0000256" key="1">
    <source>
        <dbReference type="ARBA" id="ARBA00004651"/>
    </source>
</evidence>
<keyword evidence="3" id="KW-1003">Cell membrane</keyword>
<dbReference type="PANTHER" id="PTHR30183">
    <property type="entry name" value="MOLYBDENUM TRANSPORT SYSTEM PERMEASE PROTEIN MODB"/>
    <property type="match status" value="1"/>
</dbReference>
<keyword evidence="6 7" id="KW-0472">Membrane</keyword>
<feature type="transmembrane region" description="Helical" evidence="7">
    <location>
        <begin position="285"/>
        <end position="304"/>
    </location>
</feature>
<feature type="transmembrane region" description="Helical" evidence="7">
    <location>
        <begin position="391"/>
        <end position="415"/>
    </location>
</feature>
<dbReference type="InterPro" id="IPR000515">
    <property type="entry name" value="MetI-like"/>
</dbReference>
<dbReference type="EMBL" id="JAUYVI010000014">
    <property type="protein sequence ID" value="MDQ7251624.1"/>
    <property type="molecule type" value="Genomic_DNA"/>
</dbReference>
<keyword evidence="4 7" id="KW-0812">Transmembrane</keyword>
<dbReference type="SUPFAM" id="SSF161098">
    <property type="entry name" value="MetI-like"/>
    <property type="match status" value="2"/>
</dbReference>
<feature type="transmembrane region" description="Helical" evidence="7">
    <location>
        <begin position="128"/>
        <end position="151"/>
    </location>
</feature>
<feature type="transmembrane region" description="Helical" evidence="7">
    <location>
        <begin position="324"/>
        <end position="346"/>
    </location>
</feature>
<evidence type="ECO:0000256" key="5">
    <source>
        <dbReference type="ARBA" id="ARBA00022989"/>
    </source>
</evidence>
<feature type="transmembrane region" description="Helical" evidence="7">
    <location>
        <begin position="495"/>
        <end position="516"/>
    </location>
</feature>
<evidence type="ECO:0000259" key="8">
    <source>
        <dbReference type="PROSITE" id="PS50928"/>
    </source>
</evidence>
<name>A0ABU0YVA4_9PROT</name>
<feature type="domain" description="ABC transmembrane type-1" evidence="8">
    <location>
        <begin position="47"/>
        <end position="253"/>
    </location>
</feature>
<comment type="similarity">
    <text evidence="7">Belongs to the binding-protein-dependent transport system permease family.</text>
</comment>
<accession>A0ABU0YVA4</accession>
<evidence type="ECO:0000256" key="3">
    <source>
        <dbReference type="ARBA" id="ARBA00022475"/>
    </source>
</evidence>
<protein>
    <submittedName>
        <fullName evidence="9">ABC transporter permease subunit</fullName>
    </submittedName>
</protein>
<feature type="transmembrane region" description="Helical" evidence="7">
    <location>
        <begin position="47"/>
        <end position="66"/>
    </location>
</feature>
<keyword evidence="10" id="KW-1185">Reference proteome</keyword>
<feature type="transmembrane region" description="Helical" evidence="7">
    <location>
        <begin position="452"/>
        <end position="475"/>
    </location>
</feature>
<dbReference type="PROSITE" id="PS50928">
    <property type="entry name" value="ABC_TM1"/>
    <property type="match status" value="2"/>
</dbReference>
<proteinExistence type="inferred from homology"/>
<dbReference type="Proteomes" id="UP001230156">
    <property type="component" value="Unassembled WGS sequence"/>
</dbReference>
<dbReference type="InterPro" id="IPR035906">
    <property type="entry name" value="MetI-like_sf"/>
</dbReference>
<feature type="domain" description="ABC transmembrane type-1" evidence="8">
    <location>
        <begin position="324"/>
        <end position="516"/>
    </location>
</feature>
<comment type="subcellular location">
    <subcellularLocation>
        <location evidence="1 7">Cell membrane</location>
        <topology evidence="1 7">Multi-pass membrane protein</topology>
    </subcellularLocation>
</comment>
<dbReference type="RefSeq" id="WP_379962163.1">
    <property type="nucleotide sequence ID" value="NZ_JAUYVI010000014.1"/>
</dbReference>
<evidence type="ECO:0000313" key="9">
    <source>
        <dbReference type="EMBL" id="MDQ7251624.1"/>
    </source>
</evidence>
<sequence>MTLPRLGLFLAALIAAAIVADYATLLWGATAADLRDLTTDAYLRRVIGFTFLQATLSAVIALAAAIPASRALARQSDFPGRNLILQFCALPMVMPAVAAIFGIVAIYGRSGYLAELAGSFGSGWRPSIYGLTGILIAHVFFNLPLAIRLLLPAWSTVPAETWRLTAQLGMSSRQIFRLIELPLLRQYVPAALVFIFILCFLSFAVVLTLGGGPRATTLEVAIYQALRLDVDLARGGALALLQTVACLAMVAIAWITSRRLDFGRGTRLIGARFDGMTAGARMRDFATIALAMGFVSLPVAALVFDGLRGLLFAQQNLPNLLDACAVTLALGLPSGVIATSLGYPIAVASDRLRGSKPAVMLIGVAGLAGVIASPMAVGAGITLAFTGRVDLFAIAPVGVIAMNALLTLPFAVGVLRPAVARNHAQYDRLCAGLGIAGWDRFHVVDWPMLRPALGLALGLTSAASMGDLAAIALFGNQDLTNLTLLLYNQISAYRMDSASGTALVLLALCLATFALIERGIGGRRRSLALS</sequence>
<dbReference type="PANTHER" id="PTHR30183:SF9">
    <property type="entry name" value="THIAMINE TRANSPORT SYSTEM PERMEASE PROTEIN THIP"/>
    <property type="match status" value="1"/>
</dbReference>
<dbReference type="Gene3D" id="1.10.3720.10">
    <property type="entry name" value="MetI-like"/>
    <property type="match status" value="2"/>
</dbReference>
<organism evidence="9 10">
    <name type="scientific">Dongia sedimenti</name>
    <dbReference type="NCBI Taxonomy" id="3064282"/>
    <lineage>
        <taxon>Bacteria</taxon>
        <taxon>Pseudomonadati</taxon>
        <taxon>Pseudomonadota</taxon>
        <taxon>Alphaproteobacteria</taxon>
        <taxon>Rhodospirillales</taxon>
        <taxon>Dongiaceae</taxon>
        <taxon>Dongia</taxon>
    </lineage>
</organism>
<feature type="transmembrane region" description="Helical" evidence="7">
    <location>
        <begin position="358"/>
        <end position="385"/>
    </location>
</feature>
<dbReference type="Pfam" id="PF00528">
    <property type="entry name" value="BPD_transp_1"/>
    <property type="match status" value="1"/>
</dbReference>
<evidence type="ECO:0000256" key="2">
    <source>
        <dbReference type="ARBA" id="ARBA00022448"/>
    </source>
</evidence>
<feature type="transmembrane region" description="Helical" evidence="7">
    <location>
        <begin position="187"/>
        <end position="212"/>
    </location>
</feature>
<evidence type="ECO:0000256" key="6">
    <source>
        <dbReference type="ARBA" id="ARBA00023136"/>
    </source>
</evidence>
<reference evidence="10" key="1">
    <citation type="submission" date="2023-08" db="EMBL/GenBank/DDBJ databases">
        <title>Rhodospirillaceae gen. nov., a novel taxon isolated from the Yangtze River Yuezi River estuary sludge.</title>
        <authorList>
            <person name="Ruan L."/>
        </authorList>
    </citation>
    <scope>NUCLEOTIDE SEQUENCE [LARGE SCALE GENOMIC DNA]</scope>
    <source>
        <strain evidence="10">R-7</strain>
    </source>
</reference>
<comment type="caution">
    <text evidence="9">The sequence shown here is derived from an EMBL/GenBank/DDBJ whole genome shotgun (WGS) entry which is preliminary data.</text>
</comment>
<evidence type="ECO:0000256" key="7">
    <source>
        <dbReference type="RuleBase" id="RU363032"/>
    </source>
</evidence>
<evidence type="ECO:0000313" key="10">
    <source>
        <dbReference type="Proteomes" id="UP001230156"/>
    </source>
</evidence>
<feature type="transmembrane region" description="Helical" evidence="7">
    <location>
        <begin position="87"/>
        <end position="108"/>
    </location>
</feature>